<dbReference type="Pfam" id="PF03816">
    <property type="entry name" value="LytR_cpsA_psr"/>
    <property type="match status" value="1"/>
</dbReference>
<accession>A0A6J7DD95</accession>
<reference evidence="4" key="1">
    <citation type="submission" date="2020-05" db="EMBL/GenBank/DDBJ databases">
        <authorList>
            <person name="Chiriac C."/>
            <person name="Salcher M."/>
            <person name="Ghai R."/>
            <person name="Kavagutti S V."/>
        </authorList>
    </citation>
    <scope>NUCLEOTIDE SEQUENCE</scope>
</reference>
<evidence type="ECO:0000256" key="2">
    <source>
        <dbReference type="SAM" id="Phobius"/>
    </source>
</evidence>
<feature type="compositionally biased region" description="Basic and acidic residues" evidence="1">
    <location>
        <begin position="109"/>
        <end position="120"/>
    </location>
</feature>
<keyword evidence="2" id="KW-0472">Membrane</keyword>
<dbReference type="AlphaFoldDB" id="A0A6J7DD95"/>
<dbReference type="EMBL" id="CAFBLU010000007">
    <property type="protein sequence ID" value="CAB4868301.1"/>
    <property type="molecule type" value="Genomic_DNA"/>
</dbReference>
<sequence>MADDTPDYTVYRARPRGLRERLRGEAAPVGNRDPKRQRGSRGRKTPWSPIRVLKFALMGAVGWVLLSAVLFLISAHSQEGKGISQEAKAALAKGGFPPLTPTTILVLGSDKRPKGSKEPGARASGQRSDTIMLLRVGGGASSKLSIPRDTVVPIPGHGVDKINSAYAYGGAALSIKTVSNWTGISIDHLIEVNLENFPKFIDALGGITVKTPCVISDINGGTRNGGVSIRLHKGENDLNGKQSLAYARTRHNRCDPSYSDIDRVRAQQQIIGGMRTSLLSLGGFIRLPWAAWAAPQAINTDVGALELSGIIASIVVSGSPPPKVLKPTGAVTLSNGGAGLVVSDSAKQRAVDQFLNG</sequence>
<dbReference type="NCBIfam" id="TIGR00350">
    <property type="entry name" value="lytR_cpsA_psr"/>
    <property type="match status" value="1"/>
</dbReference>
<organism evidence="4">
    <name type="scientific">freshwater metagenome</name>
    <dbReference type="NCBI Taxonomy" id="449393"/>
    <lineage>
        <taxon>unclassified sequences</taxon>
        <taxon>metagenomes</taxon>
        <taxon>ecological metagenomes</taxon>
    </lineage>
</organism>
<dbReference type="InterPro" id="IPR004474">
    <property type="entry name" value="LytR_CpsA_psr"/>
</dbReference>
<feature type="region of interest" description="Disordered" evidence="1">
    <location>
        <begin position="107"/>
        <end position="126"/>
    </location>
</feature>
<dbReference type="PANTHER" id="PTHR33392:SF6">
    <property type="entry name" value="POLYISOPRENYL-TEICHOIC ACID--PEPTIDOGLYCAN TEICHOIC ACID TRANSFERASE TAGU"/>
    <property type="match status" value="1"/>
</dbReference>
<dbReference type="PANTHER" id="PTHR33392">
    <property type="entry name" value="POLYISOPRENYL-TEICHOIC ACID--PEPTIDOGLYCAN TEICHOIC ACID TRANSFERASE TAGU"/>
    <property type="match status" value="1"/>
</dbReference>
<feature type="region of interest" description="Disordered" evidence="1">
    <location>
        <begin position="1"/>
        <end position="45"/>
    </location>
</feature>
<evidence type="ECO:0000256" key="1">
    <source>
        <dbReference type="SAM" id="MobiDB-lite"/>
    </source>
</evidence>
<gene>
    <name evidence="4" type="ORF">UFOPK3444_00577</name>
</gene>
<keyword evidence="2" id="KW-1133">Transmembrane helix</keyword>
<feature type="transmembrane region" description="Helical" evidence="2">
    <location>
        <begin position="52"/>
        <end position="73"/>
    </location>
</feature>
<name>A0A6J7DD95_9ZZZZ</name>
<evidence type="ECO:0000313" key="4">
    <source>
        <dbReference type="EMBL" id="CAB4868301.1"/>
    </source>
</evidence>
<evidence type="ECO:0000259" key="3">
    <source>
        <dbReference type="Pfam" id="PF03816"/>
    </source>
</evidence>
<dbReference type="Gene3D" id="3.40.630.190">
    <property type="entry name" value="LCP protein"/>
    <property type="match status" value="1"/>
</dbReference>
<protein>
    <submittedName>
        <fullName evidence="4">Unannotated protein</fullName>
    </submittedName>
</protein>
<feature type="compositionally biased region" description="Basic residues" evidence="1">
    <location>
        <begin position="35"/>
        <end position="44"/>
    </location>
</feature>
<feature type="domain" description="Cell envelope-related transcriptional attenuator" evidence="3">
    <location>
        <begin position="127"/>
        <end position="274"/>
    </location>
</feature>
<dbReference type="InterPro" id="IPR050922">
    <property type="entry name" value="LytR/CpsA/Psr_CW_biosynth"/>
</dbReference>
<proteinExistence type="predicted"/>
<keyword evidence="2" id="KW-0812">Transmembrane</keyword>